<feature type="domain" description="GST N-terminal" evidence="1">
    <location>
        <begin position="59"/>
        <end position="138"/>
    </location>
</feature>
<dbReference type="Gene3D" id="1.20.1050.130">
    <property type="match status" value="1"/>
</dbReference>
<dbReference type="PANTHER" id="PTHR11571">
    <property type="entry name" value="GLUTATHIONE S-TRANSFERASE"/>
    <property type="match status" value="1"/>
</dbReference>
<dbReference type="PANTHER" id="PTHR11571:SF150">
    <property type="entry name" value="GLUTATHIONE S-TRANSFERASE"/>
    <property type="match status" value="1"/>
</dbReference>
<sequence length="282" mass="30663">MAHAHTWDEFEPVGMRYRILDKVALEDGRGLAAKDPLPEVLTPRCSKRMHVNPGHIMTPVGELSYFGVRGRAEPLRFILHYSGLAYTNRIVAGSEWGDMKAATPRGQLPIFLPEDEEEPICGTLEIAKFIAELSKVPGLMPTDTAASESAGKMFEVAMAEKVHEAFKALNILPAVEVEGKLSAIVAAAVKEIVPFSKQLTEAGSYFGGAAPHYGDFALFYAVDILRVHDANVFETLGGSWKSWFDAMSKLSGIEAYLKSRPKANGGEVGFPGSRIATLPLDD</sequence>
<organism evidence="2">
    <name type="scientific">Haptolina brevifila</name>
    <dbReference type="NCBI Taxonomy" id="156173"/>
    <lineage>
        <taxon>Eukaryota</taxon>
        <taxon>Haptista</taxon>
        <taxon>Haptophyta</taxon>
        <taxon>Prymnesiophyceae</taxon>
        <taxon>Prymnesiales</taxon>
        <taxon>Prymnesiaceae</taxon>
        <taxon>Haptolina</taxon>
    </lineage>
</organism>
<dbReference type="InterPro" id="IPR004045">
    <property type="entry name" value="Glutathione_S-Trfase_N"/>
</dbReference>
<dbReference type="CDD" id="cd03039">
    <property type="entry name" value="GST_N_Sigma_like"/>
    <property type="match status" value="1"/>
</dbReference>
<dbReference type="InterPro" id="IPR004046">
    <property type="entry name" value="GST_C"/>
</dbReference>
<dbReference type="SUPFAM" id="SSF52833">
    <property type="entry name" value="Thioredoxin-like"/>
    <property type="match status" value="1"/>
</dbReference>
<dbReference type="Pfam" id="PF14497">
    <property type="entry name" value="GST_C_3"/>
    <property type="match status" value="1"/>
</dbReference>
<dbReference type="InterPro" id="IPR036249">
    <property type="entry name" value="Thioredoxin-like_sf"/>
</dbReference>
<gene>
    <name evidence="2" type="ORF">CBRE1094_LOCUS7985</name>
</gene>
<evidence type="ECO:0000259" key="1">
    <source>
        <dbReference type="PROSITE" id="PS50404"/>
    </source>
</evidence>
<dbReference type="SUPFAM" id="SSF47616">
    <property type="entry name" value="GST C-terminal domain-like"/>
    <property type="match status" value="1"/>
</dbReference>
<reference evidence="2" key="1">
    <citation type="submission" date="2021-01" db="EMBL/GenBank/DDBJ databases">
        <authorList>
            <person name="Corre E."/>
            <person name="Pelletier E."/>
            <person name="Niang G."/>
            <person name="Scheremetjew M."/>
            <person name="Finn R."/>
            <person name="Kale V."/>
            <person name="Holt S."/>
            <person name="Cochrane G."/>
            <person name="Meng A."/>
            <person name="Brown T."/>
            <person name="Cohen L."/>
        </authorList>
    </citation>
    <scope>NUCLEOTIDE SEQUENCE</scope>
    <source>
        <strain evidence="2">UTEX LB 985</strain>
    </source>
</reference>
<accession>A0A7S2CCT0</accession>
<dbReference type="InterPro" id="IPR050213">
    <property type="entry name" value="GST_superfamily"/>
</dbReference>
<dbReference type="GO" id="GO:0006749">
    <property type="term" value="P:glutathione metabolic process"/>
    <property type="evidence" value="ECO:0007669"/>
    <property type="project" value="TreeGrafter"/>
</dbReference>
<dbReference type="EMBL" id="HBGU01014883">
    <property type="protein sequence ID" value="CAD9422264.1"/>
    <property type="molecule type" value="Transcribed_RNA"/>
</dbReference>
<proteinExistence type="predicted"/>
<protein>
    <recommendedName>
        <fullName evidence="1">GST N-terminal domain-containing protein</fullName>
    </recommendedName>
</protein>
<evidence type="ECO:0000313" key="2">
    <source>
        <dbReference type="EMBL" id="CAD9422264.1"/>
    </source>
</evidence>
<dbReference type="AlphaFoldDB" id="A0A7S2CCT0"/>
<dbReference type="PROSITE" id="PS50404">
    <property type="entry name" value="GST_NTER"/>
    <property type="match status" value="1"/>
</dbReference>
<name>A0A7S2CCT0_9EUKA</name>
<dbReference type="GO" id="GO:0004364">
    <property type="term" value="F:glutathione transferase activity"/>
    <property type="evidence" value="ECO:0007669"/>
    <property type="project" value="TreeGrafter"/>
</dbReference>
<dbReference type="InterPro" id="IPR036282">
    <property type="entry name" value="Glutathione-S-Trfase_C_sf"/>
</dbReference>